<dbReference type="AlphaFoldDB" id="A0A9J6PE68"/>
<dbReference type="RefSeq" id="WP_267142844.1">
    <property type="nucleotide sequence ID" value="NZ_JAODIL010000073.1"/>
</dbReference>
<accession>A0A9J6PE68</accession>
<dbReference type="EMBL" id="JAODIM010000035">
    <property type="protein sequence ID" value="MCU5776577.1"/>
    <property type="molecule type" value="Genomic_DNA"/>
</dbReference>
<proteinExistence type="predicted"/>
<protein>
    <submittedName>
        <fullName evidence="2">Uncharacterized protein</fullName>
    </submittedName>
</protein>
<keyword evidence="3" id="KW-1185">Reference proteome</keyword>
<evidence type="ECO:0000313" key="3">
    <source>
        <dbReference type="Proteomes" id="UP001064262"/>
    </source>
</evidence>
<comment type="caution">
    <text evidence="2">The sequence shown here is derived from an EMBL/GenBank/DDBJ whole genome shotgun (WGS) entry which is preliminary data.</text>
</comment>
<dbReference type="Proteomes" id="UP001064262">
    <property type="component" value="Unassembled WGS sequence"/>
</dbReference>
<feature type="chain" id="PRO_5039945779" evidence="1">
    <location>
        <begin position="19"/>
        <end position="100"/>
    </location>
</feature>
<sequence>MRIKLAVALFIVSLSAQAFKPPSLVPDRDIALLKEGCKIKNDNPSMSNESLKNSIMSMEVGISEKQAERVVNMLSLLPEISKPGFNCDEVDIIYNNKNLK</sequence>
<name>A0A9J6PE68_9GAMM</name>
<gene>
    <name evidence="2" type="ORF">N5923_03555</name>
</gene>
<evidence type="ECO:0000256" key="1">
    <source>
        <dbReference type="SAM" id="SignalP"/>
    </source>
</evidence>
<organism evidence="2 3">
    <name type="scientific">Winslowiella arboricola</name>
    <dbReference type="NCBI Taxonomy" id="2978220"/>
    <lineage>
        <taxon>Bacteria</taxon>
        <taxon>Pseudomonadati</taxon>
        <taxon>Pseudomonadota</taxon>
        <taxon>Gammaproteobacteria</taxon>
        <taxon>Enterobacterales</taxon>
        <taxon>Erwiniaceae</taxon>
        <taxon>Winslowiella</taxon>
    </lineage>
</organism>
<feature type="signal peptide" evidence="1">
    <location>
        <begin position="1"/>
        <end position="18"/>
    </location>
</feature>
<keyword evidence="1" id="KW-0732">Signal</keyword>
<evidence type="ECO:0000313" key="2">
    <source>
        <dbReference type="EMBL" id="MCU5776577.1"/>
    </source>
</evidence>
<reference evidence="2" key="1">
    <citation type="submission" date="2022-09" db="EMBL/GenBank/DDBJ databases">
        <title>Winslowiella arboricola sp. nov., isolated from bleeding cankers on broadleaf hosts.</title>
        <authorList>
            <person name="Brady C."/>
            <person name="Kaur S."/>
            <person name="Crampton B."/>
            <person name="Maddock D."/>
            <person name="Arnold D."/>
            <person name="Denman S."/>
        </authorList>
    </citation>
    <scope>NUCLEOTIDE SEQUENCE</scope>
    <source>
        <strain evidence="2">BAC 15a-03b</strain>
    </source>
</reference>